<feature type="compositionally biased region" description="Acidic residues" evidence="1">
    <location>
        <begin position="1143"/>
        <end position="1157"/>
    </location>
</feature>
<feature type="compositionally biased region" description="Low complexity" evidence="1">
    <location>
        <begin position="1063"/>
        <end position="1074"/>
    </location>
</feature>
<sequence length="1240" mass="138695">MSRESVEDEEGLHTPPPSPVEKDTYEEETRETSLDTLAARLSVGDGTSESQAGDETGVLPETEIREKIVQVETESLQSAAPPFEGVDYDARQKTTETESIQQEQYKAGQVEPDMAQIVESLREDLMPEGRDVTRKRKMTTSSSSSSDYESDKEVEGIPQETKKISITENEETKTETLGDGGKPKQETNIRETIDEEKRKSSSSSSSEDESDRKVRPPPSTVEIEEVNKEIKEQPADSSGDQQLPVKQIEITQEVKSRSSSSSSSASEKSEGRDEVEKEATKSSEEQVPQTKQIEITEEKEEVVEKVKSRSSSSSSSSTSEQDVERGEETVEMEKQEVIKGKKIPPAKQTEERKEVIEEVRTRSGSSSSNSSGGQETDRKENTKDVLEATEQQTVFERDDIPASKHVEISEEKREVISDVRPDRTRSTSSSSSRSSVSDKEIDRQEQTIDVVEKVVEVRKQPVHQVPSTKQTSDQSNEETKPRSSSSSSSSSSEDEKIDVKKDVIEVTKTEVVTSQIPPSIQSEGMVGSNSPSSSDDEDSRPGCEVNITQTTVIKIKEERPKTTIQEIEVEDQSIEKHPGSRSSSSSSSGPKSPKRKGSSGSDGGGYSSGSSSEGQDSSSRVLSQVERQERFETVEKKKLLGRDGLSTVETETEADQLMLDENYQIDHDEEEYFSGPDEIVTKTWKIDDDGEIIKDKYPFTDVKVKGKNRQTECSSSSSSSSSSSTENEKEMFVQCERGEEFETITKPSYSSKDIPINFQDTDVWGFEEIQPAREEVFGDTQCAREEDFEETQPAREEVFDTQCDRGEDFEVEIKATLPKIKPQSTGSSRSIFSSSMSESSMGGTDVVEEIYDLARQVEREEQYEITSRSVLFAKDDIEPVFDANLSGGQSMYEETLPDGTVVRHTKMHTIQHPSVSGDIELVEEEGPEREVVDYDEDENILPDGTVHRVTKIRRHSLKHIHRSVKSEDDEKEIFEGEVEVPGSTREEIVEVYEDPPRFVKDVEEVDVRQPDGSIIKRKVTSGRVVHKIKTRSLSIDESGNVEEEEYSVDEVVPMTESAFAEGVSSSSSSDTVSSDSEDDEAQQVRANPGFMKENRMHVHFRSDEPDFEGDDFLPEQEFHECDESGFAKRDITKISYEPRLQDEESSSFEEYDEEDTDQSLPPAILITEDNTIPPEEGSDVLAYFGIKNPADTSLPPDITITEDNTIPPEEGSDVLAYFGIKNPGQILLQYKTNIWYFFRF</sequence>
<feature type="compositionally biased region" description="Low complexity" evidence="1">
    <location>
        <begin position="257"/>
        <end position="266"/>
    </location>
</feature>
<feature type="region of interest" description="Disordered" evidence="1">
    <location>
        <begin position="92"/>
        <end position="657"/>
    </location>
</feature>
<protein>
    <submittedName>
        <fullName evidence="2">Uncharacterized protein</fullName>
    </submittedName>
</protein>
<dbReference type="Proteomes" id="UP000596742">
    <property type="component" value="Unassembled WGS sequence"/>
</dbReference>
<feature type="region of interest" description="Disordered" evidence="1">
    <location>
        <begin position="705"/>
        <end position="731"/>
    </location>
</feature>
<dbReference type="OrthoDB" id="6163161at2759"/>
<feature type="compositionally biased region" description="Low complexity" evidence="1">
    <location>
        <begin position="608"/>
        <end position="620"/>
    </location>
</feature>
<feature type="compositionally biased region" description="Basic and acidic residues" evidence="1">
    <location>
        <begin position="120"/>
        <end position="132"/>
    </location>
</feature>
<gene>
    <name evidence="2" type="ORF">MGAL_10B092265B</name>
</gene>
<dbReference type="EMBL" id="UYJE01005436">
    <property type="protein sequence ID" value="VDI37344.1"/>
    <property type="molecule type" value="Genomic_DNA"/>
</dbReference>
<name>A0A8B6EPN5_MYTGA</name>
<feature type="compositionally biased region" description="Low complexity" evidence="1">
    <location>
        <begin position="309"/>
        <end position="320"/>
    </location>
</feature>
<organism evidence="2 3">
    <name type="scientific">Mytilus galloprovincialis</name>
    <name type="common">Mediterranean mussel</name>
    <dbReference type="NCBI Taxonomy" id="29158"/>
    <lineage>
        <taxon>Eukaryota</taxon>
        <taxon>Metazoa</taxon>
        <taxon>Spiralia</taxon>
        <taxon>Lophotrochozoa</taxon>
        <taxon>Mollusca</taxon>
        <taxon>Bivalvia</taxon>
        <taxon>Autobranchia</taxon>
        <taxon>Pteriomorphia</taxon>
        <taxon>Mytilida</taxon>
        <taxon>Mytiloidea</taxon>
        <taxon>Mytilidae</taxon>
        <taxon>Mytilinae</taxon>
        <taxon>Mytilus</taxon>
    </lineage>
</organism>
<feature type="compositionally biased region" description="Basic and acidic residues" evidence="1">
    <location>
        <begin position="375"/>
        <end position="386"/>
    </location>
</feature>
<evidence type="ECO:0000313" key="2">
    <source>
        <dbReference type="EMBL" id="VDI37344.1"/>
    </source>
</evidence>
<feature type="compositionally biased region" description="Basic and acidic residues" evidence="1">
    <location>
        <begin position="493"/>
        <end position="508"/>
    </location>
</feature>
<reference evidence="2" key="1">
    <citation type="submission" date="2018-11" db="EMBL/GenBank/DDBJ databases">
        <authorList>
            <person name="Alioto T."/>
            <person name="Alioto T."/>
        </authorList>
    </citation>
    <scope>NUCLEOTIDE SEQUENCE</scope>
</reference>
<accession>A0A8B6EPN5</accession>
<feature type="compositionally biased region" description="Low complexity" evidence="1">
    <location>
        <begin position="426"/>
        <end position="435"/>
    </location>
</feature>
<feature type="compositionally biased region" description="Basic and acidic residues" evidence="1">
    <location>
        <begin position="225"/>
        <end position="234"/>
    </location>
</feature>
<feature type="compositionally biased region" description="Basic and acidic residues" evidence="1">
    <location>
        <begin position="348"/>
        <end position="361"/>
    </location>
</feature>
<feature type="compositionally biased region" description="Basic and acidic residues" evidence="1">
    <location>
        <begin position="322"/>
        <end position="339"/>
    </location>
</feature>
<feature type="compositionally biased region" description="Low complexity" evidence="1">
    <location>
        <begin position="824"/>
        <end position="840"/>
    </location>
</feature>
<feature type="compositionally biased region" description="Low complexity" evidence="1">
    <location>
        <begin position="714"/>
        <end position="724"/>
    </location>
</feature>
<evidence type="ECO:0000313" key="3">
    <source>
        <dbReference type="Proteomes" id="UP000596742"/>
    </source>
</evidence>
<feature type="region of interest" description="Disordered" evidence="1">
    <location>
        <begin position="1"/>
        <end position="61"/>
    </location>
</feature>
<dbReference type="AlphaFoldDB" id="A0A8B6EPN5"/>
<feature type="compositionally biased region" description="Low complexity" evidence="1">
    <location>
        <begin position="580"/>
        <end position="591"/>
    </location>
</feature>
<feature type="region of interest" description="Disordered" evidence="1">
    <location>
        <begin position="1138"/>
        <end position="1158"/>
    </location>
</feature>
<feature type="compositionally biased region" description="Low complexity" evidence="1">
    <location>
        <begin position="363"/>
        <end position="373"/>
    </location>
</feature>
<keyword evidence="3" id="KW-1185">Reference proteome</keyword>
<feature type="compositionally biased region" description="Basic and acidic residues" evidence="1">
    <location>
        <begin position="626"/>
        <end position="641"/>
    </location>
</feature>
<feature type="region of interest" description="Disordered" evidence="1">
    <location>
        <begin position="1059"/>
        <end position="1082"/>
    </location>
</feature>
<feature type="compositionally biased region" description="Acidic residues" evidence="1">
    <location>
        <begin position="1"/>
        <end position="10"/>
    </location>
</feature>
<comment type="caution">
    <text evidence="2">The sequence shown here is derived from an EMBL/GenBank/DDBJ whole genome shotgun (WGS) entry which is preliminary data.</text>
</comment>
<feature type="compositionally biased region" description="Basic and acidic residues" evidence="1">
    <location>
        <begin position="267"/>
        <end position="284"/>
    </location>
</feature>
<feature type="compositionally biased region" description="Basic and acidic residues" evidence="1">
    <location>
        <begin position="395"/>
        <end position="425"/>
    </location>
</feature>
<feature type="compositionally biased region" description="Basic and acidic residues" evidence="1">
    <location>
        <begin position="436"/>
        <end position="459"/>
    </location>
</feature>
<feature type="compositionally biased region" description="Polar residues" evidence="1">
    <location>
        <begin position="465"/>
        <end position="474"/>
    </location>
</feature>
<feature type="compositionally biased region" description="Basic and acidic residues" evidence="1">
    <location>
        <begin position="149"/>
        <end position="199"/>
    </location>
</feature>
<feature type="region of interest" description="Disordered" evidence="1">
    <location>
        <begin position="821"/>
        <end position="843"/>
    </location>
</feature>
<evidence type="ECO:0000256" key="1">
    <source>
        <dbReference type="SAM" id="MobiDB-lite"/>
    </source>
</evidence>
<proteinExistence type="predicted"/>